<feature type="chain" id="PRO_5020544686" description="Tat pathway signal sequence domain protein" evidence="1">
    <location>
        <begin position="22"/>
        <end position="142"/>
    </location>
</feature>
<protein>
    <recommendedName>
        <fullName evidence="4">Tat pathway signal sequence domain protein</fullName>
    </recommendedName>
</protein>
<proteinExistence type="predicted"/>
<name>A0A4R1NLC5_9RHOB</name>
<dbReference type="Proteomes" id="UP000295673">
    <property type="component" value="Unassembled WGS sequence"/>
</dbReference>
<keyword evidence="3" id="KW-1185">Reference proteome</keyword>
<feature type="signal peptide" evidence="1">
    <location>
        <begin position="1"/>
        <end position="21"/>
    </location>
</feature>
<dbReference type="AlphaFoldDB" id="A0A4R1NLC5"/>
<comment type="caution">
    <text evidence="2">The sequence shown here is derived from an EMBL/GenBank/DDBJ whole genome shotgun (WGS) entry which is preliminary data.</text>
</comment>
<organism evidence="2 3">
    <name type="scientific">Shimia isoporae</name>
    <dbReference type="NCBI Taxonomy" id="647720"/>
    <lineage>
        <taxon>Bacteria</taxon>
        <taxon>Pseudomonadati</taxon>
        <taxon>Pseudomonadota</taxon>
        <taxon>Alphaproteobacteria</taxon>
        <taxon>Rhodobacterales</taxon>
        <taxon>Roseobacteraceae</taxon>
    </lineage>
</organism>
<dbReference type="OrthoDB" id="7707524at2"/>
<dbReference type="RefSeq" id="WP_132858620.1">
    <property type="nucleotide sequence ID" value="NZ_SMGR01000001.1"/>
</dbReference>
<accession>A0A4R1NLC5</accession>
<keyword evidence="1" id="KW-0732">Signal</keyword>
<gene>
    <name evidence="2" type="ORF">BXY66_0536</name>
</gene>
<evidence type="ECO:0000313" key="2">
    <source>
        <dbReference type="EMBL" id="TCL08499.1"/>
    </source>
</evidence>
<reference evidence="2 3" key="1">
    <citation type="submission" date="2019-03" db="EMBL/GenBank/DDBJ databases">
        <title>Genomic Encyclopedia of Archaeal and Bacterial Type Strains, Phase II (KMG-II): from individual species to whole genera.</title>
        <authorList>
            <person name="Goeker M."/>
        </authorList>
    </citation>
    <scope>NUCLEOTIDE SEQUENCE [LARGE SCALE GENOMIC DNA]</scope>
    <source>
        <strain evidence="2 3">DSM 26433</strain>
    </source>
</reference>
<dbReference type="EMBL" id="SMGR01000001">
    <property type="protein sequence ID" value="TCL08499.1"/>
    <property type="molecule type" value="Genomic_DNA"/>
</dbReference>
<sequence length="142" mass="15080">MPVILRLLAIALLALPTIATAQSTEAPAGISLELNAVEDVEGACRFTFVAHNETSQAIDKAVFETVIFDAEGAVVRLALFDFRELPDGRLRVRQFDVSGMNCNAISQALINGTNSCVIDGVQSTVCSDGLSLSSRITIKLLG</sequence>
<evidence type="ECO:0008006" key="4">
    <source>
        <dbReference type="Google" id="ProtNLM"/>
    </source>
</evidence>
<evidence type="ECO:0000256" key="1">
    <source>
        <dbReference type="SAM" id="SignalP"/>
    </source>
</evidence>
<evidence type="ECO:0000313" key="3">
    <source>
        <dbReference type="Proteomes" id="UP000295673"/>
    </source>
</evidence>